<feature type="domain" description="Peptidase S9 prolyl oligopeptidase catalytic" evidence="2">
    <location>
        <begin position="396"/>
        <end position="602"/>
    </location>
</feature>
<dbReference type="InterPro" id="IPR001375">
    <property type="entry name" value="Peptidase_S9_cat"/>
</dbReference>
<dbReference type="Proteomes" id="UP001431217">
    <property type="component" value="Unassembled WGS sequence"/>
</dbReference>
<dbReference type="Gene3D" id="2.120.10.30">
    <property type="entry name" value="TolB, C-terminal domain"/>
    <property type="match status" value="1"/>
</dbReference>
<name>A0ABT0MFY8_9GAMM</name>
<evidence type="ECO:0000313" key="3">
    <source>
        <dbReference type="EMBL" id="MCL1633797.1"/>
    </source>
</evidence>
<dbReference type="PANTHER" id="PTHR42776:SF27">
    <property type="entry name" value="DIPEPTIDYL PEPTIDASE FAMILY MEMBER 6"/>
    <property type="match status" value="1"/>
</dbReference>
<gene>
    <name evidence="3" type="ORF">M2650_03940</name>
</gene>
<dbReference type="Pfam" id="PF00326">
    <property type="entry name" value="Peptidase_S9"/>
    <property type="match status" value="1"/>
</dbReference>
<dbReference type="SUPFAM" id="SSF82171">
    <property type="entry name" value="DPP6 N-terminal domain-like"/>
    <property type="match status" value="1"/>
</dbReference>
<dbReference type="PANTHER" id="PTHR42776">
    <property type="entry name" value="SERINE PEPTIDASE S9 FAMILY MEMBER"/>
    <property type="match status" value="1"/>
</dbReference>
<reference evidence="3 4" key="1">
    <citation type="submission" date="2022-05" db="EMBL/GenBank/DDBJ databases">
        <title>Luteimonas sp. SX5, whole genome shotgun sequencing project.</title>
        <authorList>
            <person name="Zhao G."/>
            <person name="Shen L."/>
        </authorList>
    </citation>
    <scope>NUCLEOTIDE SEQUENCE [LARGE SCALE GENOMIC DNA]</scope>
    <source>
        <strain evidence="3 4">SX5</strain>
    </source>
</reference>
<accession>A0ABT0MFY8</accession>
<dbReference type="RefSeq" id="WP_249471458.1">
    <property type="nucleotide sequence ID" value="NZ_JAMBEP010000001.1"/>
</dbReference>
<evidence type="ECO:0000313" key="4">
    <source>
        <dbReference type="Proteomes" id="UP001431217"/>
    </source>
</evidence>
<sequence>MPPQFDRVQFLARPDVSGATLSPDGRHVAYLREEGRNRGVWLLPTAGGAPRRLLSQTDAARLSWSRDSRWLFLASPRQLFALATAGQAGSGAIAKLGGRWEREFETADPASPAAAIVLESPPLVSRLSKRWRLYRIGVDGKQTLLHEDARQIVGFAFDDRAKLAFVSVAESDKYVVYRIVGGRRREAMRCVNLERCSLLSAGNDGSALLETNVGSDRVRLARLDPGGRLQTLQDDPRGEADIDEVALDPLTRQPLIASYRSTVAANFGLTPDASRHVEAIEKRCPQRNLRIEVGRGAGARWLVHERAGSLKGERLHLYDPVSGDFREILGDAGFHHGRTPTSRLPETQMARKIAFAYPGSDGMRLQGFVLLPPGVDPARAPLVANVHGGPFNLYRPEFSAQSQLLANRGYVVFEPNFRGSTGLGREYMFAGKGDFGNGRVQQDIVDGVRYLLAQGIGDAGRVGMIGASFGGYSALQGVTFQPELFKVGVAAVPPADFGWVLRWYSRSVDRVSPGIPLSTSMRLLSLDPADAAIAERLRAQSPIANAPRMNRPVLLLAGGDDERVPIRSVLHYAAELKTLGKDVSLFVDAEGEHQLVDPLTREAYLYLLERILHRRLGGVEPKRPDKALRQHLRRNLLLAGSDFRDLQ</sequence>
<comment type="caution">
    <text evidence="3">The sequence shown here is derived from an EMBL/GenBank/DDBJ whole genome shotgun (WGS) entry which is preliminary data.</text>
</comment>
<dbReference type="SUPFAM" id="SSF53474">
    <property type="entry name" value="alpha/beta-Hydrolases"/>
    <property type="match status" value="1"/>
</dbReference>
<evidence type="ECO:0000256" key="1">
    <source>
        <dbReference type="ARBA" id="ARBA00022801"/>
    </source>
</evidence>
<evidence type="ECO:0000259" key="2">
    <source>
        <dbReference type="Pfam" id="PF00326"/>
    </source>
</evidence>
<dbReference type="InterPro" id="IPR029058">
    <property type="entry name" value="AB_hydrolase_fold"/>
</dbReference>
<dbReference type="InterPro" id="IPR011042">
    <property type="entry name" value="6-blade_b-propeller_TolB-like"/>
</dbReference>
<dbReference type="Gene3D" id="3.40.50.1820">
    <property type="entry name" value="alpha/beta hydrolase"/>
    <property type="match status" value="1"/>
</dbReference>
<keyword evidence="4" id="KW-1185">Reference proteome</keyword>
<dbReference type="EMBL" id="JAMBEP010000001">
    <property type="protein sequence ID" value="MCL1633797.1"/>
    <property type="molecule type" value="Genomic_DNA"/>
</dbReference>
<keyword evidence="1" id="KW-0378">Hydrolase</keyword>
<organism evidence="3 4">
    <name type="scientific">Luteimonas galliterrae</name>
    <dbReference type="NCBI Taxonomy" id="2940486"/>
    <lineage>
        <taxon>Bacteria</taxon>
        <taxon>Pseudomonadati</taxon>
        <taxon>Pseudomonadota</taxon>
        <taxon>Gammaproteobacteria</taxon>
        <taxon>Lysobacterales</taxon>
        <taxon>Lysobacteraceae</taxon>
        <taxon>Luteimonas</taxon>
    </lineage>
</organism>
<proteinExistence type="predicted"/>
<protein>
    <submittedName>
        <fullName evidence="3">Prolyl oligopeptidase family serine peptidase</fullName>
    </submittedName>
</protein>